<sequence>MKLLIVPALALAATLPACTREQVTDISVDAAKLGGRVVVNTAVGATNLGYEGGKAAYGAVRNARNQEGEAFPDGALLCSVGDGSFVKAKRAKDGSYSCPEL</sequence>
<evidence type="ECO:0000313" key="3">
    <source>
        <dbReference type="Proteomes" id="UP000185622"/>
    </source>
</evidence>
<reference evidence="2 3" key="1">
    <citation type="submission" date="2017-01" db="EMBL/GenBank/DDBJ databases">
        <title>The complete genome sequence of a sulfur-oxidizing marine bacterium Thioclava sp. 25B10_4T.</title>
        <authorList>
            <person name="Liu Y."/>
            <person name="Lai Q."/>
            <person name="Shao Z."/>
        </authorList>
    </citation>
    <scope>NUCLEOTIDE SEQUENCE [LARGE SCALE GENOMIC DNA]</scope>
    <source>
        <strain evidence="2 3">25B10_4</strain>
    </source>
</reference>
<dbReference type="EMBL" id="CP019437">
    <property type="protein sequence ID" value="AQS49522.1"/>
    <property type="molecule type" value="Genomic_DNA"/>
</dbReference>
<dbReference type="RefSeq" id="WP_075773780.1">
    <property type="nucleotide sequence ID" value="NZ_CP019437.1"/>
</dbReference>
<keyword evidence="3" id="KW-1185">Reference proteome</keyword>
<keyword evidence="1" id="KW-0732">Signal</keyword>
<organism evidence="2 3">
    <name type="scientific">Thioclava nitratireducens</name>
    <dbReference type="NCBI Taxonomy" id="1915078"/>
    <lineage>
        <taxon>Bacteria</taxon>
        <taxon>Pseudomonadati</taxon>
        <taxon>Pseudomonadota</taxon>
        <taxon>Alphaproteobacteria</taxon>
        <taxon>Rhodobacterales</taxon>
        <taxon>Paracoccaceae</taxon>
        <taxon>Thioclava</taxon>
    </lineage>
</organism>
<evidence type="ECO:0008006" key="4">
    <source>
        <dbReference type="Google" id="ProtNLM"/>
    </source>
</evidence>
<protein>
    <recommendedName>
        <fullName evidence="4">Lipoprotein</fullName>
    </recommendedName>
</protein>
<name>A0ABM6IL48_9RHOB</name>
<accession>A0ABM6IL48</accession>
<feature type="chain" id="PRO_5046256727" description="Lipoprotein" evidence="1">
    <location>
        <begin position="20"/>
        <end position="101"/>
    </location>
</feature>
<evidence type="ECO:0000313" key="2">
    <source>
        <dbReference type="EMBL" id="AQS49522.1"/>
    </source>
</evidence>
<feature type="signal peptide" evidence="1">
    <location>
        <begin position="1"/>
        <end position="19"/>
    </location>
</feature>
<proteinExistence type="predicted"/>
<evidence type="ECO:0000256" key="1">
    <source>
        <dbReference type="SAM" id="SignalP"/>
    </source>
</evidence>
<dbReference type="Proteomes" id="UP000185622">
    <property type="component" value="Chromosome"/>
</dbReference>
<gene>
    <name evidence="2" type="ORF">BMG03_18275</name>
</gene>